<dbReference type="Proteomes" id="UP000553343">
    <property type="component" value="Unassembled WGS sequence"/>
</dbReference>
<keyword evidence="2" id="KW-1185">Reference proteome</keyword>
<dbReference type="SUPFAM" id="SSF88713">
    <property type="entry name" value="Glycoside hydrolase/deacetylase"/>
    <property type="match status" value="1"/>
</dbReference>
<protein>
    <recommendedName>
        <fullName evidence="3">Glycoside hydrolase family 57 N-terminal domain-containing protein</fullName>
    </recommendedName>
</protein>
<dbReference type="GO" id="GO:0005975">
    <property type="term" value="P:carbohydrate metabolic process"/>
    <property type="evidence" value="ECO:0007669"/>
    <property type="project" value="InterPro"/>
</dbReference>
<evidence type="ECO:0000313" key="2">
    <source>
        <dbReference type="Proteomes" id="UP000553343"/>
    </source>
</evidence>
<dbReference type="RefSeq" id="WP_178365864.1">
    <property type="nucleotide sequence ID" value="NZ_JACADJ010000011.1"/>
</dbReference>
<evidence type="ECO:0008006" key="3">
    <source>
        <dbReference type="Google" id="ProtNLM"/>
    </source>
</evidence>
<reference evidence="1 2" key="1">
    <citation type="submission" date="2020-06" db="EMBL/GenBank/DDBJ databases">
        <title>High-quality draft genome of sulfate reducer Desulfobacter latus type strain AcrS2 isolated from marine sediment.</title>
        <authorList>
            <person name="Hoppe M."/>
            <person name="Larsen C.K."/>
            <person name="Marshall I.P.G."/>
            <person name="Schramm A."/>
            <person name="Marietou A.G."/>
        </authorList>
    </citation>
    <scope>NUCLEOTIDE SEQUENCE [LARGE SCALE GENOMIC DNA]</scope>
    <source>
        <strain evidence="1 2">AcRS2</strain>
    </source>
</reference>
<dbReference type="EMBL" id="JACADJ010000011">
    <property type="protein sequence ID" value="NWH04409.1"/>
    <property type="molecule type" value="Genomic_DNA"/>
</dbReference>
<name>A0A850STD5_9BACT</name>
<organism evidence="1 2">
    <name type="scientific">Desulfobacter latus</name>
    <dbReference type="NCBI Taxonomy" id="2292"/>
    <lineage>
        <taxon>Bacteria</taxon>
        <taxon>Pseudomonadati</taxon>
        <taxon>Thermodesulfobacteriota</taxon>
        <taxon>Desulfobacteria</taxon>
        <taxon>Desulfobacterales</taxon>
        <taxon>Desulfobacteraceae</taxon>
        <taxon>Desulfobacter</taxon>
    </lineage>
</organism>
<dbReference type="AlphaFoldDB" id="A0A850STD5"/>
<proteinExistence type="predicted"/>
<comment type="caution">
    <text evidence="1">The sequence shown here is derived from an EMBL/GenBank/DDBJ whole genome shotgun (WGS) entry which is preliminary data.</text>
</comment>
<sequence>MAFGFHVNLYHSFRGDTNDDNGFGKDIANIRHIIQTLNRANDQGIPVRASWDFDNHFSLEQLLPKYAPDIIPDIRQRVATGRDEVLLMSYNNGLVSAMNRRELTDAVSWSISNRWGSGVKDLFTEYTPVVRPQEMMTTPGNFAIYKALGVEAVALYYSAVPFDAFRVFSKQLTREEAHNPLTYMNDRTGEEILVMPTYNVGDLVENVSLRKWVQDLHRRQERGQIQRDVLLFINFDADSDFWKGIDCNWPVDLLPNTDGLEKLIQKISDLDYVTFTTLKDYLADHGPAGVVKFQQDTADGSFDGYSSWAEKKQTTDDWTRIAMARRFNQVVQALFARFNDPYLVQRLSPLLDAAYLTRLKALSTTHFGMATPFIVPERETAMQRILADLNELEQRINQVLQPYIQTRLKQVSTKDIQDSGLKWVDTLLIVTPDKPKGITGSRFINLPVLEDIPPTHGYYLKGLHTPPVPLIALPRPAGRSRFYITGPAPLPDGLYLLCHGPKPKTKTYKPVSRVTNEGACLTNRIISVEFDHLGNLKEIQT</sequence>
<dbReference type="Gene3D" id="3.20.110.20">
    <property type="match status" value="1"/>
</dbReference>
<accession>A0A850STD5</accession>
<dbReference type="InterPro" id="IPR011330">
    <property type="entry name" value="Glyco_hydro/deAcase_b/a-brl"/>
</dbReference>
<gene>
    <name evidence="1" type="ORF">HXW94_05295</name>
</gene>
<evidence type="ECO:0000313" key="1">
    <source>
        <dbReference type="EMBL" id="NWH04409.1"/>
    </source>
</evidence>